<feature type="region of interest" description="Disordered" evidence="1">
    <location>
        <begin position="45"/>
        <end position="92"/>
    </location>
</feature>
<reference evidence="2" key="1">
    <citation type="submission" date="2021-10" db="EMBL/GenBank/DDBJ databases">
        <title>Melipona bicolor Genome sequencing and assembly.</title>
        <authorList>
            <person name="Araujo N.S."/>
            <person name="Arias M.C."/>
        </authorList>
    </citation>
    <scope>NUCLEOTIDE SEQUENCE</scope>
    <source>
        <strain evidence="2">USP_2M_L1-L4_2017</strain>
        <tissue evidence="2">Whole body</tissue>
    </source>
</reference>
<comment type="caution">
    <text evidence="2">The sequence shown here is derived from an EMBL/GenBank/DDBJ whole genome shotgun (WGS) entry which is preliminary data.</text>
</comment>
<evidence type="ECO:0000256" key="1">
    <source>
        <dbReference type="SAM" id="MobiDB-lite"/>
    </source>
</evidence>
<organism evidence="2 3">
    <name type="scientific">Melipona bicolor</name>
    <dbReference type="NCBI Taxonomy" id="60889"/>
    <lineage>
        <taxon>Eukaryota</taxon>
        <taxon>Metazoa</taxon>
        <taxon>Ecdysozoa</taxon>
        <taxon>Arthropoda</taxon>
        <taxon>Hexapoda</taxon>
        <taxon>Insecta</taxon>
        <taxon>Pterygota</taxon>
        <taxon>Neoptera</taxon>
        <taxon>Endopterygota</taxon>
        <taxon>Hymenoptera</taxon>
        <taxon>Apocrita</taxon>
        <taxon>Aculeata</taxon>
        <taxon>Apoidea</taxon>
        <taxon>Anthophila</taxon>
        <taxon>Apidae</taxon>
        <taxon>Melipona</taxon>
    </lineage>
</organism>
<feature type="compositionally biased region" description="Polar residues" evidence="1">
    <location>
        <begin position="46"/>
        <end position="55"/>
    </location>
</feature>
<dbReference type="EMBL" id="JAHYIQ010000012">
    <property type="protein sequence ID" value="KAK1127551.1"/>
    <property type="molecule type" value="Genomic_DNA"/>
</dbReference>
<gene>
    <name evidence="2" type="ORF">K0M31_004083</name>
</gene>
<keyword evidence="3" id="KW-1185">Reference proteome</keyword>
<proteinExistence type="predicted"/>
<dbReference type="AlphaFoldDB" id="A0AA40FZ48"/>
<protein>
    <submittedName>
        <fullName evidence="2">Uncharacterized protein</fullName>
    </submittedName>
</protein>
<sequence>MCWISGGALKTADIVREASASSSVQGPRFFVTMERLTVLADLTDRTFPSNSNAPRSSGAAWLVFTGKESTGRKEREERKEERRGEREKREKREFASVRLFSGARKYGASKASWPIHSEPAMSQSSIFLPGPGALS</sequence>
<dbReference type="Proteomes" id="UP001177670">
    <property type="component" value="Unassembled WGS sequence"/>
</dbReference>
<feature type="compositionally biased region" description="Basic and acidic residues" evidence="1">
    <location>
        <begin position="69"/>
        <end position="92"/>
    </location>
</feature>
<accession>A0AA40FZ48</accession>
<evidence type="ECO:0000313" key="2">
    <source>
        <dbReference type="EMBL" id="KAK1127551.1"/>
    </source>
</evidence>
<name>A0AA40FZ48_9HYME</name>
<evidence type="ECO:0000313" key="3">
    <source>
        <dbReference type="Proteomes" id="UP001177670"/>
    </source>
</evidence>